<feature type="region of interest" description="Disordered" evidence="1">
    <location>
        <begin position="1"/>
        <end position="105"/>
    </location>
</feature>
<gene>
    <name evidence="2" type="ORF">CYMTET_28833</name>
</gene>
<proteinExistence type="predicted"/>
<dbReference type="AlphaFoldDB" id="A0AAE0FM03"/>
<comment type="caution">
    <text evidence="2">The sequence shown here is derived from an EMBL/GenBank/DDBJ whole genome shotgun (WGS) entry which is preliminary data.</text>
</comment>
<feature type="compositionally biased region" description="Polar residues" evidence="1">
    <location>
        <begin position="36"/>
        <end position="47"/>
    </location>
</feature>
<organism evidence="2 3">
    <name type="scientific">Cymbomonas tetramitiformis</name>
    <dbReference type="NCBI Taxonomy" id="36881"/>
    <lineage>
        <taxon>Eukaryota</taxon>
        <taxon>Viridiplantae</taxon>
        <taxon>Chlorophyta</taxon>
        <taxon>Pyramimonadophyceae</taxon>
        <taxon>Pyramimonadales</taxon>
        <taxon>Pyramimonadaceae</taxon>
        <taxon>Cymbomonas</taxon>
    </lineage>
</organism>
<accession>A0AAE0FM03</accession>
<evidence type="ECO:0000313" key="3">
    <source>
        <dbReference type="Proteomes" id="UP001190700"/>
    </source>
</evidence>
<protein>
    <submittedName>
        <fullName evidence="2">Uncharacterized protein</fullName>
    </submittedName>
</protein>
<name>A0AAE0FM03_9CHLO</name>
<feature type="non-terminal residue" evidence="2">
    <location>
        <position position="105"/>
    </location>
</feature>
<keyword evidence="3" id="KW-1185">Reference proteome</keyword>
<evidence type="ECO:0000313" key="2">
    <source>
        <dbReference type="EMBL" id="KAK3262301.1"/>
    </source>
</evidence>
<sequence length="105" mass="11325">MPPPLKWAAQELDVNPQPPRASRQPVSGNVVRRNYRPSTVPNFTADTGGTEAVRRASTSAYETFRKPTPKAGSSEGLEATGHNFSPFSSENAEEQPQGRMPGLSS</sequence>
<dbReference type="EMBL" id="LGRX02016322">
    <property type="protein sequence ID" value="KAK3262301.1"/>
    <property type="molecule type" value="Genomic_DNA"/>
</dbReference>
<reference evidence="2 3" key="1">
    <citation type="journal article" date="2015" name="Genome Biol. Evol.">
        <title>Comparative Genomics of a Bacterivorous Green Alga Reveals Evolutionary Causalities and Consequences of Phago-Mixotrophic Mode of Nutrition.</title>
        <authorList>
            <person name="Burns J.A."/>
            <person name="Paasch A."/>
            <person name="Narechania A."/>
            <person name="Kim E."/>
        </authorList>
    </citation>
    <scope>NUCLEOTIDE SEQUENCE [LARGE SCALE GENOMIC DNA]</scope>
    <source>
        <strain evidence="2 3">PLY_AMNH</strain>
    </source>
</reference>
<dbReference type="Proteomes" id="UP001190700">
    <property type="component" value="Unassembled WGS sequence"/>
</dbReference>
<evidence type="ECO:0000256" key="1">
    <source>
        <dbReference type="SAM" id="MobiDB-lite"/>
    </source>
</evidence>